<evidence type="ECO:0000256" key="9">
    <source>
        <dbReference type="HAMAP-Rule" id="MF_00625"/>
    </source>
</evidence>
<organism evidence="12">
    <name type="scientific">uncultured Anaerotruncus sp</name>
    <dbReference type="NCBI Taxonomy" id="905011"/>
    <lineage>
        <taxon>Bacteria</taxon>
        <taxon>Bacillati</taxon>
        <taxon>Bacillota</taxon>
        <taxon>Clostridia</taxon>
        <taxon>Eubacteriales</taxon>
        <taxon>Oscillospiraceae</taxon>
        <taxon>Anaerotruncus</taxon>
        <taxon>environmental samples</taxon>
    </lineage>
</organism>
<evidence type="ECO:0000256" key="6">
    <source>
        <dbReference type="ARBA" id="ARBA00022840"/>
    </source>
</evidence>
<evidence type="ECO:0000313" key="12">
    <source>
        <dbReference type="EMBL" id="VYS78769.1"/>
    </source>
</evidence>
<keyword evidence="3 9" id="KW-0479">Metal-binding</keyword>
<dbReference type="InterPro" id="IPR036921">
    <property type="entry name" value="PurM-like_N_sf"/>
</dbReference>
<comment type="function">
    <text evidence="9">Synthesizes selenophosphate from selenide and ATP.</text>
</comment>
<evidence type="ECO:0000256" key="7">
    <source>
        <dbReference type="ARBA" id="ARBA00022842"/>
    </source>
</evidence>
<dbReference type="AlphaFoldDB" id="A0A6N2RET1"/>
<dbReference type="GO" id="GO:0000287">
    <property type="term" value="F:magnesium ion binding"/>
    <property type="evidence" value="ECO:0007669"/>
    <property type="project" value="UniProtKB-UniRule"/>
</dbReference>
<keyword evidence="5 9" id="KW-0418">Kinase</keyword>
<sequence length="306" mass="32545">MVGFDTSDDACVYQLREDLAIIQTVDFFPPVVDDPYTYGQIAATNALSDVYAMGGSPNLAMNLICFPNCLPLDVLEGILQGGYDKVREAGAIIVGGHTIEDPEPKYGLCVTGFLHPKDVLANSTAKEGDLLVLTKPLGLGVMTTANKADLASPEEYQEMVRLMTTLNKGGQEAMLRVGGAHACTDVTGFGMLGHTYEMASGCGMTVELYAKDLPLIPSAVEYAKMGIIPAGAYENRNYLEEKVSFGADVPEVVIDLLCDPQTAGGLLIALPEDKAVELVKQLDGVTPCAKVVGEVKAYSGKSIEVR</sequence>
<comment type="cofactor">
    <cofactor evidence="9">
        <name>Mg(2+)</name>
        <dbReference type="ChEBI" id="CHEBI:18420"/>
    </cofactor>
    <text evidence="9">Binds 1 Mg(2+) ion per monomer.</text>
</comment>
<dbReference type="GO" id="GO:0005524">
    <property type="term" value="F:ATP binding"/>
    <property type="evidence" value="ECO:0007669"/>
    <property type="project" value="UniProtKB-UniRule"/>
</dbReference>
<keyword evidence="2 9" id="KW-0808">Transferase</keyword>
<dbReference type="NCBIfam" id="TIGR00476">
    <property type="entry name" value="selD"/>
    <property type="match status" value="1"/>
</dbReference>
<dbReference type="EMBL" id="CACRSL010000003">
    <property type="protein sequence ID" value="VYS78769.1"/>
    <property type="molecule type" value="Genomic_DNA"/>
</dbReference>
<dbReference type="GO" id="GO:0016260">
    <property type="term" value="P:selenocysteine biosynthetic process"/>
    <property type="evidence" value="ECO:0007669"/>
    <property type="project" value="InterPro"/>
</dbReference>
<dbReference type="EC" id="2.7.9.3" evidence="9"/>
<comment type="similarity">
    <text evidence="1 9">Belongs to the selenophosphate synthase 1 family. Class I subfamily.</text>
</comment>
<protein>
    <recommendedName>
        <fullName evidence="9">Selenide, water dikinase</fullName>
        <ecNumber evidence="9">2.7.9.3</ecNumber>
    </recommendedName>
    <alternativeName>
        <fullName evidence="9">Selenium donor protein</fullName>
    </alternativeName>
    <alternativeName>
        <fullName evidence="9">Selenophosphate synthase</fullName>
    </alternativeName>
</protein>
<evidence type="ECO:0000256" key="5">
    <source>
        <dbReference type="ARBA" id="ARBA00022777"/>
    </source>
</evidence>
<dbReference type="NCBIfam" id="NF002098">
    <property type="entry name" value="PRK00943.1"/>
    <property type="match status" value="1"/>
</dbReference>
<dbReference type="GO" id="GO:0005737">
    <property type="term" value="C:cytoplasm"/>
    <property type="evidence" value="ECO:0007669"/>
    <property type="project" value="TreeGrafter"/>
</dbReference>
<comment type="catalytic activity">
    <reaction evidence="9">
        <text>hydrogenselenide + ATP + H2O = selenophosphate + AMP + phosphate + 2 H(+)</text>
        <dbReference type="Rhea" id="RHEA:18737"/>
        <dbReference type="ChEBI" id="CHEBI:15377"/>
        <dbReference type="ChEBI" id="CHEBI:15378"/>
        <dbReference type="ChEBI" id="CHEBI:16144"/>
        <dbReference type="ChEBI" id="CHEBI:29317"/>
        <dbReference type="ChEBI" id="CHEBI:30616"/>
        <dbReference type="ChEBI" id="CHEBI:43474"/>
        <dbReference type="ChEBI" id="CHEBI:456215"/>
        <dbReference type="EC" id="2.7.9.3"/>
    </reaction>
</comment>
<dbReference type="PANTHER" id="PTHR10256">
    <property type="entry name" value="SELENIDE, WATER DIKINASE"/>
    <property type="match status" value="1"/>
</dbReference>
<dbReference type="InterPro" id="IPR004536">
    <property type="entry name" value="SPS/SelD"/>
</dbReference>
<dbReference type="SUPFAM" id="SSF56042">
    <property type="entry name" value="PurM C-terminal domain-like"/>
    <property type="match status" value="1"/>
</dbReference>
<keyword evidence="4 9" id="KW-0547">Nucleotide-binding</keyword>
<name>A0A6N2RET1_9FIRM</name>
<dbReference type="Pfam" id="PF02769">
    <property type="entry name" value="AIRS_C"/>
    <property type="match status" value="1"/>
</dbReference>
<feature type="domain" description="PurM-like N-terminal" evidence="10">
    <location>
        <begin position="8"/>
        <end position="113"/>
    </location>
</feature>
<feature type="binding site" description="in other chain" evidence="9">
    <location>
        <position position="26"/>
    </location>
    <ligand>
        <name>ATP</name>
        <dbReference type="ChEBI" id="CHEBI:30616"/>
        <note>ligand shared between dimeric partners</note>
    </ligand>
</feature>
<comment type="caution">
    <text evidence="9">Lacks conserved residue(s) required for the propagation of feature annotation.</text>
</comment>
<keyword evidence="8 9" id="KW-0711">Selenium</keyword>
<feature type="binding site" description="in other chain" evidence="9">
    <location>
        <begin position="6"/>
        <end position="8"/>
    </location>
    <ligand>
        <name>ATP</name>
        <dbReference type="ChEBI" id="CHEBI:30616"/>
        <note>ligand shared between dimeric partners</note>
    </ligand>
</feature>
<dbReference type="InterPro" id="IPR036676">
    <property type="entry name" value="PurM-like_C_sf"/>
</dbReference>
<feature type="binding site" description="in other chain" evidence="9">
    <location>
        <position position="49"/>
    </location>
    <ligand>
        <name>ATP</name>
        <dbReference type="ChEBI" id="CHEBI:30616"/>
        <note>ligand shared between dimeric partners</note>
    </ligand>
</feature>
<dbReference type="CDD" id="cd02195">
    <property type="entry name" value="SelD"/>
    <property type="match status" value="1"/>
</dbReference>
<feature type="binding site" evidence="9">
    <location>
        <position position="49"/>
    </location>
    <ligand>
        <name>Mg(2+)</name>
        <dbReference type="ChEBI" id="CHEBI:18420"/>
    </ligand>
</feature>
<evidence type="ECO:0000256" key="1">
    <source>
        <dbReference type="ARBA" id="ARBA00008026"/>
    </source>
</evidence>
<feature type="binding site" evidence="9">
    <location>
        <position position="185"/>
    </location>
    <ligand>
        <name>Mg(2+)</name>
        <dbReference type="ChEBI" id="CHEBI:18420"/>
    </ligand>
</feature>
<dbReference type="GO" id="GO:0004756">
    <property type="term" value="F:selenide, water dikinase activity"/>
    <property type="evidence" value="ECO:0007669"/>
    <property type="project" value="UniProtKB-UniRule"/>
</dbReference>
<gene>
    <name evidence="9 12" type="primary">selD</name>
    <name evidence="12" type="ORF">AULFYP135_00368</name>
</gene>
<dbReference type="InterPro" id="IPR010918">
    <property type="entry name" value="PurM-like_C_dom"/>
</dbReference>
<evidence type="ECO:0000256" key="3">
    <source>
        <dbReference type="ARBA" id="ARBA00022723"/>
    </source>
</evidence>
<keyword evidence="7 9" id="KW-0460">Magnesium</keyword>
<feature type="domain" description="PurM-like C-terminal" evidence="11">
    <location>
        <begin position="126"/>
        <end position="303"/>
    </location>
</feature>
<evidence type="ECO:0000256" key="2">
    <source>
        <dbReference type="ARBA" id="ARBA00022679"/>
    </source>
</evidence>
<dbReference type="Gene3D" id="3.90.650.10">
    <property type="entry name" value="PurM-like C-terminal domain"/>
    <property type="match status" value="1"/>
</dbReference>
<dbReference type="PANTHER" id="PTHR10256:SF0">
    <property type="entry name" value="INACTIVE SELENIDE, WATER DIKINASE-LIKE PROTEIN-RELATED"/>
    <property type="match status" value="1"/>
</dbReference>
<dbReference type="PIRSF" id="PIRSF036407">
    <property type="entry name" value="Selenphspht_syn"/>
    <property type="match status" value="1"/>
</dbReference>
<dbReference type="SUPFAM" id="SSF55326">
    <property type="entry name" value="PurM N-terminal domain-like"/>
    <property type="match status" value="1"/>
</dbReference>
<evidence type="ECO:0000256" key="8">
    <source>
        <dbReference type="ARBA" id="ARBA00023266"/>
    </source>
</evidence>
<accession>A0A6N2RET1</accession>
<feature type="binding site" evidence="9">
    <location>
        <position position="9"/>
    </location>
    <ligand>
        <name>Mg(2+)</name>
        <dbReference type="ChEBI" id="CHEBI:18420"/>
    </ligand>
</feature>
<dbReference type="InterPro" id="IPR023061">
    <property type="entry name" value="SelD_I"/>
</dbReference>
<feature type="binding site" evidence="9">
    <location>
        <begin position="96"/>
        <end position="98"/>
    </location>
    <ligand>
        <name>ATP</name>
        <dbReference type="ChEBI" id="CHEBI:30616"/>
        <note>ligand shared between dimeric partners</note>
    </ligand>
</feature>
<dbReference type="Gene3D" id="3.30.1330.10">
    <property type="entry name" value="PurM-like, N-terminal domain"/>
    <property type="match status" value="1"/>
</dbReference>
<comment type="subunit">
    <text evidence="9">Homodimer.</text>
</comment>
<reference evidence="12" key="1">
    <citation type="submission" date="2019-11" db="EMBL/GenBank/DDBJ databases">
        <authorList>
            <person name="Feng L."/>
        </authorList>
    </citation>
    <scope>NUCLEOTIDE SEQUENCE</scope>
    <source>
        <strain evidence="12">AundefinedLFYP135</strain>
    </source>
</reference>
<keyword evidence="6 9" id="KW-0067">ATP-binding</keyword>
<evidence type="ECO:0000259" key="10">
    <source>
        <dbReference type="Pfam" id="PF00586"/>
    </source>
</evidence>
<dbReference type="FunFam" id="3.90.650.10:FF:000004">
    <property type="entry name" value="Selenide, water dikinase"/>
    <property type="match status" value="1"/>
</dbReference>
<evidence type="ECO:0000256" key="4">
    <source>
        <dbReference type="ARBA" id="ARBA00022741"/>
    </source>
</evidence>
<dbReference type="HAMAP" id="MF_00625">
    <property type="entry name" value="SelD"/>
    <property type="match status" value="1"/>
</dbReference>
<dbReference type="InterPro" id="IPR016188">
    <property type="entry name" value="PurM-like_N"/>
</dbReference>
<dbReference type="Pfam" id="PF00586">
    <property type="entry name" value="AIRS"/>
    <property type="match status" value="1"/>
</dbReference>
<evidence type="ECO:0000259" key="11">
    <source>
        <dbReference type="Pfam" id="PF02769"/>
    </source>
</evidence>
<proteinExistence type="inferred from homology"/>